<dbReference type="AlphaFoldDB" id="X2B306"/>
<sequence>PVADTKYGRVQGKFAPLNNASQYGFAFMGIPYAAPPINDLRFKSPQPVRPWKGIRDATKVGSACPQDVPTLVYALKSMMGIPLPYDIDDSEDCLTLDVYTPSLTGKRPVVVHIHGGGLQSGASSWSSMADLRVNAVKYDQVAVSIQYRLGLLGFMSTEDGSLGGNMGFKDQVLALKWVQDNIANFGGDPSQVTISGESAGAWSVSMHLVSPCSAGLFQRAIMSSGSIVGMPQFSTRRSLEDNAVVATALGCPNTTTDEIVSCLKTLPMRTIAGYSVNGMTIFWPVVDNECFPDTPLNMMKQGNFHTKVDVMAGFTYVEGFMFAHLFFPHVDFGNLNMSVFRQVYSSLRETQLMHLSIQRLRHSFCQPLSAWADRHGQTEYGKQKVYLYEFNGRPFYSSKPDFIRADHTDDLTAVYGFSQMSEVFGFQIPADRLEENRLTEDVFMQYLASFAATGVPSGEGLPHWPELRENGSYMRVDAVPELRHNYQPEQMKFWLETV</sequence>
<keyword evidence="6" id="KW-1185">Reference proteome</keyword>
<comment type="similarity">
    <text evidence="1 3">Belongs to the type-B carboxylesterase/lipase family.</text>
</comment>
<organism evidence="5 6">
    <name type="scientific">Capitella teleta</name>
    <name type="common">Polychaete worm</name>
    <dbReference type="NCBI Taxonomy" id="283909"/>
    <lineage>
        <taxon>Eukaryota</taxon>
        <taxon>Metazoa</taxon>
        <taxon>Spiralia</taxon>
        <taxon>Lophotrochozoa</taxon>
        <taxon>Annelida</taxon>
        <taxon>Polychaeta</taxon>
        <taxon>Sedentaria</taxon>
        <taxon>Scolecida</taxon>
        <taxon>Capitellidae</taxon>
        <taxon>Capitella</taxon>
    </lineage>
</organism>
<dbReference type="PROSITE" id="PS00122">
    <property type="entry name" value="CARBOXYLESTERASE_B_1"/>
    <property type="match status" value="1"/>
</dbReference>
<dbReference type="Gene3D" id="3.40.50.1820">
    <property type="entry name" value="alpha/beta hydrolase"/>
    <property type="match status" value="1"/>
</dbReference>
<dbReference type="EC" id="3.1.1.-" evidence="3"/>
<evidence type="ECO:0000256" key="1">
    <source>
        <dbReference type="ARBA" id="ARBA00005964"/>
    </source>
</evidence>
<dbReference type="InterPro" id="IPR019819">
    <property type="entry name" value="Carboxylesterase_B_CS"/>
</dbReference>
<reference evidence="5" key="3">
    <citation type="submission" date="2015-06" db="UniProtKB">
        <authorList>
            <consortium name="EnsemblMetazoa"/>
        </authorList>
    </citation>
    <scope>IDENTIFICATION</scope>
</reference>
<dbReference type="InterPro" id="IPR050309">
    <property type="entry name" value="Type-B_Carboxylest/Lipase"/>
</dbReference>
<evidence type="ECO:0000313" key="6">
    <source>
        <dbReference type="Proteomes" id="UP000014760"/>
    </source>
</evidence>
<reference evidence="6" key="1">
    <citation type="submission" date="2012-12" db="EMBL/GenBank/DDBJ databases">
        <authorList>
            <person name="Hellsten U."/>
            <person name="Grimwood J."/>
            <person name="Chapman J.A."/>
            <person name="Shapiro H."/>
            <person name="Aerts A."/>
            <person name="Otillar R.P."/>
            <person name="Terry A.Y."/>
            <person name="Boore J.L."/>
            <person name="Simakov O."/>
            <person name="Marletaz F."/>
            <person name="Cho S.-J."/>
            <person name="Edsinger-Gonzales E."/>
            <person name="Havlak P."/>
            <person name="Kuo D.-H."/>
            <person name="Larsson T."/>
            <person name="Lv J."/>
            <person name="Arendt D."/>
            <person name="Savage R."/>
            <person name="Osoegawa K."/>
            <person name="de Jong P."/>
            <person name="Lindberg D.R."/>
            <person name="Seaver E.C."/>
            <person name="Weisblat D.A."/>
            <person name="Putnam N.H."/>
            <person name="Grigoriev I.V."/>
            <person name="Rokhsar D.S."/>
        </authorList>
    </citation>
    <scope>NUCLEOTIDE SEQUENCE</scope>
    <source>
        <strain evidence="6">I ESC-2004</strain>
    </source>
</reference>
<evidence type="ECO:0000259" key="4">
    <source>
        <dbReference type="Pfam" id="PF00135"/>
    </source>
</evidence>
<evidence type="ECO:0000256" key="2">
    <source>
        <dbReference type="ARBA" id="ARBA00022801"/>
    </source>
</evidence>
<dbReference type="OrthoDB" id="6111613at2759"/>
<dbReference type="InterPro" id="IPR019826">
    <property type="entry name" value="Carboxylesterase_B_AS"/>
</dbReference>
<dbReference type="HOGENOM" id="CLU_006586_13_0_1"/>
<proteinExistence type="inferred from homology"/>
<keyword evidence="2 3" id="KW-0378">Hydrolase</keyword>
<dbReference type="InterPro" id="IPR002018">
    <property type="entry name" value="CarbesteraseB"/>
</dbReference>
<dbReference type="PANTHER" id="PTHR11559">
    <property type="entry name" value="CARBOXYLESTERASE"/>
    <property type="match status" value="1"/>
</dbReference>
<evidence type="ECO:0000256" key="3">
    <source>
        <dbReference type="RuleBase" id="RU361235"/>
    </source>
</evidence>
<dbReference type="InterPro" id="IPR029058">
    <property type="entry name" value="AB_hydrolase_fold"/>
</dbReference>
<feature type="domain" description="Carboxylesterase type B" evidence="4">
    <location>
        <begin position="366"/>
        <end position="494"/>
    </location>
</feature>
<evidence type="ECO:0000313" key="5">
    <source>
        <dbReference type="EnsemblMetazoa" id="CapteP34043"/>
    </source>
</evidence>
<dbReference type="SUPFAM" id="SSF53474">
    <property type="entry name" value="alpha/beta-Hydrolases"/>
    <property type="match status" value="1"/>
</dbReference>
<accession>X2B306</accession>
<dbReference type="Proteomes" id="UP000014760">
    <property type="component" value="Unassembled WGS sequence"/>
</dbReference>
<name>X2B306_CAPTE</name>
<dbReference type="PROSITE" id="PS00941">
    <property type="entry name" value="CARBOXYLESTERASE_B_2"/>
    <property type="match status" value="1"/>
</dbReference>
<dbReference type="OMA" id="FGWFIPT"/>
<dbReference type="GO" id="GO:0016787">
    <property type="term" value="F:hydrolase activity"/>
    <property type="evidence" value="ECO:0007669"/>
    <property type="project" value="UniProtKB-KW"/>
</dbReference>
<reference evidence="6" key="2">
    <citation type="journal article" date="2013" name="Nature">
        <title>Insights into bilaterian evolution from three spiralian genomes.</title>
        <authorList>
            <person name="Simakov O."/>
            <person name="Marletaz F."/>
            <person name="Cho S.J."/>
            <person name="Edsinger-Gonzales E."/>
            <person name="Havlak P."/>
            <person name="Hellsten U."/>
            <person name="Kuo D.H."/>
            <person name="Larsson T."/>
            <person name="Lv J."/>
            <person name="Arendt D."/>
            <person name="Savage R."/>
            <person name="Osoegawa K."/>
            <person name="de Jong P."/>
            <person name="Grimwood J."/>
            <person name="Chapman J.A."/>
            <person name="Shapiro H."/>
            <person name="Aerts A."/>
            <person name="Otillar R.P."/>
            <person name="Terry A.Y."/>
            <person name="Boore J.L."/>
            <person name="Grigoriev I.V."/>
            <person name="Lindberg D.R."/>
            <person name="Seaver E.C."/>
            <person name="Weisblat D.A."/>
            <person name="Putnam N.H."/>
            <person name="Rokhsar D.S."/>
        </authorList>
    </citation>
    <scope>NUCLEOTIDE SEQUENCE</scope>
    <source>
        <strain evidence="6">I ESC-2004</strain>
    </source>
</reference>
<dbReference type="Pfam" id="PF00135">
    <property type="entry name" value="COesterase"/>
    <property type="match status" value="2"/>
</dbReference>
<dbReference type="EnsemblMetazoa" id="CapteT34043">
    <property type="protein sequence ID" value="CapteP34043"/>
    <property type="gene ID" value="CapteG34043"/>
</dbReference>
<dbReference type="ESTHER" id="capte-x2b306">
    <property type="family name" value="Carb_B_Annelida"/>
</dbReference>
<protein>
    <recommendedName>
        <fullName evidence="3">Carboxylic ester hydrolase</fullName>
        <ecNumber evidence="3">3.1.1.-</ecNumber>
    </recommendedName>
</protein>
<feature type="domain" description="Carboxylesterase type B" evidence="4">
    <location>
        <begin position="2"/>
        <end position="332"/>
    </location>
</feature>
<dbReference type="EMBL" id="AMQN01000160">
    <property type="status" value="NOT_ANNOTATED_CDS"/>
    <property type="molecule type" value="Genomic_DNA"/>
</dbReference>